<dbReference type="PROSITE" id="PS50851">
    <property type="entry name" value="CHEW"/>
    <property type="match status" value="1"/>
</dbReference>
<feature type="domain" description="CheW-like" evidence="1">
    <location>
        <begin position="28"/>
        <end position="163"/>
    </location>
</feature>
<dbReference type="SUPFAM" id="SSF50341">
    <property type="entry name" value="CheW-like"/>
    <property type="match status" value="1"/>
</dbReference>
<evidence type="ECO:0000259" key="1">
    <source>
        <dbReference type="PROSITE" id="PS50851"/>
    </source>
</evidence>
<organism evidence="2 3">
    <name type="scientific">Candidatus Magnetoglobus multicellularis str. Araruama</name>
    <dbReference type="NCBI Taxonomy" id="890399"/>
    <lineage>
        <taxon>Bacteria</taxon>
        <taxon>Pseudomonadati</taxon>
        <taxon>Thermodesulfobacteriota</taxon>
        <taxon>Desulfobacteria</taxon>
        <taxon>Desulfobacterales</taxon>
        <taxon>Desulfobacteraceae</taxon>
        <taxon>Candidatus Magnetoglobus</taxon>
    </lineage>
</organism>
<proteinExistence type="predicted"/>
<comment type="caution">
    <text evidence="2">The sequence shown here is derived from an EMBL/GenBank/DDBJ whole genome shotgun (WGS) entry which is preliminary data.</text>
</comment>
<dbReference type="InterPro" id="IPR002545">
    <property type="entry name" value="CheW-lke_dom"/>
</dbReference>
<accession>A0A1V1P918</accession>
<dbReference type="GO" id="GO:0007165">
    <property type="term" value="P:signal transduction"/>
    <property type="evidence" value="ECO:0007669"/>
    <property type="project" value="InterPro"/>
</dbReference>
<dbReference type="InterPro" id="IPR036061">
    <property type="entry name" value="CheW-like_dom_sf"/>
</dbReference>
<dbReference type="Pfam" id="PF01584">
    <property type="entry name" value="CheW"/>
    <property type="match status" value="1"/>
</dbReference>
<dbReference type="PANTHER" id="PTHR22617:SF23">
    <property type="entry name" value="CHEMOTAXIS PROTEIN CHEW"/>
    <property type="match status" value="1"/>
</dbReference>
<name>A0A1V1P918_9BACT</name>
<dbReference type="Gene3D" id="2.40.50.180">
    <property type="entry name" value="CheA-289, Domain 4"/>
    <property type="match status" value="1"/>
</dbReference>
<evidence type="ECO:0000313" key="3">
    <source>
        <dbReference type="Proteomes" id="UP000189670"/>
    </source>
</evidence>
<dbReference type="InterPro" id="IPR039315">
    <property type="entry name" value="CheW"/>
</dbReference>
<reference evidence="3" key="1">
    <citation type="submission" date="2012-11" db="EMBL/GenBank/DDBJ databases">
        <authorList>
            <person name="Lucero-Rivera Y.E."/>
            <person name="Tovar-Ramirez D."/>
        </authorList>
    </citation>
    <scope>NUCLEOTIDE SEQUENCE [LARGE SCALE GENOMIC DNA]</scope>
    <source>
        <strain evidence="3">Araruama</strain>
    </source>
</reference>
<gene>
    <name evidence="2" type="ORF">OMM_08158</name>
</gene>
<dbReference type="AlphaFoldDB" id="A0A1V1P918"/>
<protein>
    <submittedName>
        <fullName evidence="2">Purine-binding chemotaxis protein CheW</fullName>
    </submittedName>
</protein>
<dbReference type="Gene3D" id="2.30.30.40">
    <property type="entry name" value="SH3 Domains"/>
    <property type="match status" value="1"/>
</dbReference>
<dbReference type="GO" id="GO:0006935">
    <property type="term" value="P:chemotaxis"/>
    <property type="evidence" value="ECO:0007669"/>
    <property type="project" value="InterPro"/>
</dbReference>
<dbReference type="SMART" id="SM00260">
    <property type="entry name" value="CheW"/>
    <property type="match status" value="1"/>
</dbReference>
<evidence type="ECO:0000313" key="2">
    <source>
        <dbReference type="EMBL" id="ETR71382.1"/>
    </source>
</evidence>
<dbReference type="GO" id="GO:0005829">
    <property type="term" value="C:cytosol"/>
    <property type="evidence" value="ECO:0007669"/>
    <property type="project" value="TreeGrafter"/>
</dbReference>
<dbReference type="Proteomes" id="UP000189670">
    <property type="component" value="Unassembled WGS sequence"/>
</dbReference>
<dbReference type="PANTHER" id="PTHR22617">
    <property type="entry name" value="CHEMOTAXIS SENSOR HISTIDINE KINASE-RELATED"/>
    <property type="match status" value="1"/>
</dbReference>
<sequence>MDNQELLDNITLRAQNENEEQIENAEKINKYLIVSVKDKKYAFHADQIREIVMNVPLYYVPFVPHYIRGFINRHGEPYTVFDLNALFEKEQLDSATFLISKFNNDQIAFLTTSVIEILKIPESEVHLITSTDEYDSFFLGALNSKGTEIFILNLQNIIGRLDDDLGSV</sequence>
<dbReference type="EMBL" id="ATBP01000276">
    <property type="protein sequence ID" value="ETR71382.1"/>
    <property type="molecule type" value="Genomic_DNA"/>
</dbReference>